<evidence type="ECO:0000313" key="2">
    <source>
        <dbReference type="EMBL" id="CAL5133924.1"/>
    </source>
</evidence>
<name>A0AAV2TCQ6_CALDB</name>
<keyword evidence="1" id="KW-0732">Signal</keyword>
<evidence type="ECO:0000256" key="1">
    <source>
        <dbReference type="SAM" id="SignalP"/>
    </source>
</evidence>
<sequence>MHCFPWLVLATLWTVVDGGQVESVSVYPTEQFPIELGQSVKWTFTPRGGSEYHPDSFIGFELGNEKAYRAKRTGCSGPLEKYFSCTYKADNEVIVTFTPTEEHYGLELRIIYYKNLEALWLGTPPLLRETIQVRVNNLLEYFQT</sequence>
<dbReference type="Proteomes" id="UP001497525">
    <property type="component" value="Unassembled WGS sequence"/>
</dbReference>
<dbReference type="EMBL" id="CAXLJL010000168">
    <property type="protein sequence ID" value="CAL5133924.1"/>
    <property type="molecule type" value="Genomic_DNA"/>
</dbReference>
<accession>A0AAV2TCQ6</accession>
<proteinExistence type="predicted"/>
<evidence type="ECO:0000313" key="3">
    <source>
        <dbReference type="Proteomes" id="UP001497525"/>
    </source>
</evidence>
<feature type="chain" id="PRO_5043360069" evidence="1">
    <location>
        <begin position="19"/>
        <end position="144"/>
    </location>
</feature>
<gene>
    <name evidence="2" type="ORF">CDAUBV1_LOCUS7139</name>
</gene>
<comment type="caution">
    <text evidence="2">The sequence shown here is derived from an EMBL/GenBank/DDBJ whole genome shotgun (WGS) entry which is preliminary data.</text>
</comment>
<dbReference type="AlphaFoldDB" id="A0AAV2TCQ6"/>
<protein>
    <submittedName>
        <fullName evidence="2">Uncharacterized protein</fullName>
    </submittedName>
</protein>
<reference evidence="2" key="1">
    <citation type="submission" date="2024-06" db="EMBL/GenBank/DDBJ databases">
        <authorList>
            <person name="Liu X."/>
            <person name="Lenzi L."/>
            <person name="Haldenby T S."/>
            <person name="Uol C."/>
        </authorList>
    </citation>
    <scope>NUCLEOTIDE SEQUENCE</scope>
</reference>
<organism evidence="2 3">
    <name type="scientific">Calicophoron daubneyi</name>
    <name type="common">Rumen fluke</name>
    <name type="synonym">Paramphistomum daubneyi</name>
    <dbReference type="NCBI Taxonomy" id="300641"/>
    <lineage>
        <taxon>Eukaryota</taxon>
        <taxon>Metazoa</taxon>
        <taxon>Spiralia</taxon>
        <taxon>Lophotrochozoa</taxon>
        <taxon>Platyhelminthes</taxon>
        <taxon>Trematoda</taxon>
        <taxon>Digenea</taxon>
        <taxon>Plagiorchiida</taxon>
        <taxon>Pronocephalata</taxon>
        <taxon>Paramphistomoidea</taxon>
        <taxon>Paramphistomidae</taxon>
        <taxon>Calicophoron</taxon>
    </lineage>
</organism>
<feature type="signal peptide" evidence="1">
    <location>
        <begin position="1"/>
        <end position="18"/>
    </location>
</feature>